<dbReference type="PROSITE" id="PS51257">
    <property type="entry name" value="PROKAR_LIPOPROTEIN"/>
    <property type="match status" value="1"/>
</dbReference>
<dbReference type="Gene3D" id="3.40.190.10">
    <property type="entry name" value="Periplasmic binding protein-like II"/>
    <property type="match status" value="1"/>
</dbReference>
<sequence length="531" mass="60117">MEKMRTGTLLLCWLLLCGLILLAGCRDQDGERAAAPRTELVYASTKDIRDINPHLYGGEMAAQGMVFEPLVINTAEGVRPWLAESWEISPDGRVYTFHLRRGVTFSDGAPFDAEAVRLNMDAIIANRLRHAWLDLINEIERHEVVDSHTWRLVLRHPYYPTLIELGLLRPFRFISPSCFIGGQTRDGVRGLAGTGPWILKEHKENQYALFTANASYWGEKPRLQAVRWKVMPDHQAILLALHKGDVDLVFGADGDMLNLDNFDAIRREGRYAAAISQPIASRAILLNAHQPFTRERDVRLALQYAVDREGIAATILNGSETVAPSLLAPTVPYCDLPLEARGHDPEKAARLLDGAGWRMAADGWRYKDGQRAGVRLYYNAQNAQERSIGEHMQADLKKIGVEMKIVGEEKQAFLDRQKSGDFELQYSLSWGTPYDPQSYLSSWRIPAHGDYQAQLGLERKEWLDAAITRLMTETDEERRRALYAEVLGYVHDEGVYIPLTYSRTKAVHVRELKGVSFGVSQYEIPFGKMYF</sequence>
<dbReference type="InterPro" id="IPR030678">
    <property type="entry name" value="Peptide/Ni-bd"/>
</dbReference>
<dbReference type="InterPro" id="IPR011980">
    <property type="entry name" value="CntA-like"/>
</dbReference>
<dbReference type="Proteomes" id="UP000186323">
    <property type="component" value="Chromosome I"/>
</dbReference>
<dbReference type="SUPFAM" id="SSF53850">
    <property type="entry name" value="Periplasmic binding protein-like II"/>
    <property type="match status" value="1"/>
</dbReference>
<dbReference type="GO" id="GO:0016151">
    <property type="term" value="F:nickel cation binding"/>
    <property type="evidence" value="ECO:0007669"/>
    <property type="project" value="InterPro"/>
</dbReference>
<evidence type="ECO:0000313" key="3">
    <source>
        <dbReference type="Proteomes" id="UP000186323"/>
    </source>
</evidence>
<evidence type="ECO:0000313" key="2">
    <source>
        <dbReference type="EMBL" id="SFV74316.1"/>
    </source>
</evidence>
<feature type="domain" description="Solute-binding protein family 5" evidence="1">
    <location>
        <begin position="78"/>
        <end position="447"/>
    </location>
</feature>
<reference evidence="3" key="1">
    <citation type="submission" date="2016-10" db="EMBL/GenBank/DDBJ databases">
        <authorList>
            <person name="Wegmann U."/>
        </authorList>
    </citation>
    <scope>NUCLEOTIDE SEQUENCE [LARGE SCALE GENOMIC DNA]</scope>
</reference>
<dbReference type="NCBIfam" id="TIGR02294">
    <property type="entry name" value="nickel_nikA"/>
    <property type="match status" value="1"/>
</dbReference>
<proteinExistence type="predicted"/>
<dbReference type="InterPro" id="IPR039424">
    <property type="entry name" value="SBP_5"/>
</dbReference>
<protein>
    <submittedName>
        <fullName evidence="2">Nickel ABC transporter, periplasmic nickel-binding protein NikA (TC 3.A.1.5.3)</fullName>
    </submittedName>
</protein>
<dbReference type="GO" id="GO:0030288">
    <property type="term" value="C:outer membrane-bounded periplasmic space"/>
    <property type="evidence" value="ECO:0007669"/>
    <property type="project" value="TreeGrafter"/>
</dbReference>
<name>A0A1K1LHX3_9BACT</name>
<dbReference type="PANTHER" id="PTHR30290">
    <property type="entry name" value="PERIPLASMIC BINDING COMPONENT OF ABC TRANSPORTER"/>
    <property type="match status" value="1"/>
</dbReference>
<dbReference type="GO" id="GO:1904680">
    <property type="term" value="F:peptide transmembrane transporter activity"/>
    <property type="evidence" value="ECO:0007669"/>
    <property type="project" value="TreeGrafter"/>
</dbReference>
<dbReference type="GO" id="GO:0015833">
    <property type="term" value="P:peptide transport"/>
    <property type="evidence" value="ECO:0007669"/>
    <property type="project" value="TreeGrafter"/>
</dbReference>
<dbReference type="Pfam" id="PF00496">
    <property type="entry name" value="SBP_bac_5"/>
    <property type="match status" value="1"/>
</dbReference>
<accession>A0A1K1LHX3</accession>
<dbReference type="GO" id="GO:0020037">
    <property type="term" value="F:heme binding"/>
    <property type="evidence" value="ECO:0007669"/>
    <property type="project" value="InterPro"/>
</dbReference>
<dbReference type="GO" id="GO:0015675">
    <property type="term" value="P:nickel cation transport"/>
    <property type="evidence" value="ECO:0007669"/>
    <property type="project" value="InterPro"/>
</dbReference>
<dbReference type="EMBL" id="LT630450">
    <property type="protein sequence ID" value="SFV74316.1"/>
    <property type="molecule type" value="Genomic_DNA"/>
</dbReference>
<dbReference type="PIRSF" id="PIRSF002741">
    <property type="entry name" value="MppA"/>
    <property type="match status" value="1"/>
</dbReference>
<evidence type="ECO:0000259" key="1">
    <source>
        <dbReference type="Pfam" id="PF00496"/>
    </source>
</evidence>
<gene>
    <name evidence="2" type="ORF">DESPIGER_2498</name>
</gene>
<dbReference type="Gene3D" id="3.10.105.10">
    <property type="entry name" value="Dipeptide-binding Protein, Domain 3"/>
    <property type="match status" value="1"/>
</dbReference>
<dbReference type="AlphaFoldDB" id="A0A1K1LHX3"/>
<dbReference type="CDD" id="cd08489">
    <property type="entry name" value="PBP2_NikA"/>
    <property type="match status" value="1"/>
</dbReference>
<dbReference type="GO" id="GO:0043190">
    <property type="term" value="C:ATP-binding cassette (ABC) transporter complex"/>
    <property type="evidence" value="ECO:0007669"/>
    <property type="project" value="InterPro"/>
</dbReference>
<organism evidence="2 3">
    <name type="scientific">Desulfovibrio piger</name>
    <dbReference type="NCBI Taxonomy" id="901"/>
    <lineage>
        <taxon>Bacteria</taxon>
        <taxon>Pseudomonadati</taxon>
        <taxon>Thermodesulfobacteriota</taxon>
        <taxon>Desulfovibrionia</taxon>
        <taxon>Desulfovibrionales</taxon>
        <taxon>Desulfovibrionaceae</taxon>
        <taxon>Desulfovibrio</taxon>
    </lineage>
</organism>
<dbReference type="InterPro" id="IPR000914">
    <property type="entry name" value="SBP_5_dom"/>
</dbReference>
<keyword evidence="3" id="KW-1185">Reference proteome</keyword>
<dbReference type="PANTHER" id="PTHR30290:SF37">
    <property type="entry name" value="NICKEL-BINDING PERIPLASMIC PROTEIN"/>
    <property type="match status" value="1"/>
</dbReference>
<dbReference type="KEGG" id="dpg:DESPIGER_2498"/>